<dbReference type="FunFam" id="3.40.50.970:FF:000016">
    <property type="entry name" value="Acetolactate synthase"/>
    <property type="match status" value="1"/>
</dbReference>
<evidence type="ECO:0000256" key="5">
    <source>
        <dbReference type="ARBA" id="ARBA00022605"/>
    </source>
</evidence>
<dbReference type="Pfam" id="PF00205">
    <property type="entry name" value="TPP_enzyme_M"/>
    <property type="match status" value="1"/>
</dbReference>
<keyword evidence="8 14" id="KW-0479">Metal-binding</keyword>
<feature type="domain" description="Thiamine pyrophosphate enzyme N-terminal TPP-binding" evidence="17">
    <location>
        <begin position="1"/>
        <end position="115"/>
    </location>
</feature>
<dbReference type="FunFam" id="3.40.50.970:FF:000007">
    <property type="entry name" value="Acetolactate synthase"/>
    <property type="match status" value="1"/>
</dbReference>
<dbReference type="InterPro" id="IPR011766">
    <property type="entry name" value="TPP_enzyme_TPP-bd"/>
</dbReference>
<evidence type="ECO:0000256" key="3">
    <source>
        <dbReference type="ARBA" id="ARBA00007812"/>
    </source>
</evidence>
<feature type="domain" description="Thiamine pyrophosphate enzyme central" evidence="15">
    <location>
        <begin position="186"/>
        <end position="321"/>
    </location>
</feature>
<evidence type="ECO:0000256" key="14">
    <source>
        <dbReference type="RuleBase" id="RU003591"/>
    </source>
</evidence>
<comment type="cofactor">
    <cofactor evidence="14">
        <name>Mg(2+)</name>
        <dbReference type="ChEBI" id="CHEBI:18420"/>
    </cofactor>
    <text evidence="14">Binds 1 Mg(2+) ion per subunit.</text>
</comment>
<feature type="domain" description="Thiamine pyrophosphate enzyme TPP-binding" evidence="16">
    <location>
        <begin position="383"/>
        <end position="531"/>
    </location>
</feature>
<dbReference type="NCBIfam" id="TIGR00118">
    <property type="entry name" value="acolac_lg"/>
    <property type="match status" value="1"/>
</dbReference>
<dbReference type="InterPro" id="IPR029035">
    <property type="entry name" value="DHS-like_NAD/FAD-binding_dom"/>
</dbReference>
<dbReference type="Pfam" id="PF02776">
    <property type="entry name" value="TPP_enzyme_N"/>
    <property type="match status" value="1"/>
</dbReference>
<dbReference type="SUPFAM" id="SSF52518">
    <property type="entry name" value="Thiamin diphosphate-binding fold (THDP-binding)"/>
    <property type="match status" value="2"/>
</dbReference>
<name>A0A545U7M2_9GAMM</name>
<comment type="cofactor">
    <cofactor evidence="14">
        <name>thiamine diphosphate</name>
        <dbReference type="ChEBI" id="CHEBI:58937"/>
    </cofactor>
    <text evidence="14">Binds 1 thiamine pyrophosphate per subunit.</text>
</comment>
<proteinExistence type="inferred from homology"/>
<evidence type="ECO:0000256" key="7">
    <source>
        <dbReference type="ARBA" id="ARBA00022679"/>
    </source>
</evidence>
<dbReference type="Proteomes" id="UP000315439">
    <property type="component" value="Unassembled WGS sequence"/>
</dbReference>
<evidence type="ECO:0000259" key="15">
    <source>
        <dbReference type="Pfam" id="PF00205"/>
    </source>
</evidence>
<evidence type="ECO:0000313" key="19">
    <source>
        <dbReference type="Proteomes" id="UP000315439"/>
    </source>
</evidence>
<dbReference type="FunFam" id="3.40.50.1220:FF:000008">
    <property type="entry name" value="Acetolactate synthase"/>
    <property type="match status" value="1"/>
</dbReference>
<dbReference type="RefSeq" id="WP_142933138.1">
    <property type="nucleotide sequence ID" value="NZ_ML660168.1"/>
</dbReference>
<sequence length="555" mass="59548">MNGSKLTLEVLTRHGVDTVFGYPGGAIMPLYDALVDSEVKHYLCRHEQGAAFSALGYSKASGKVGVCFATSGPGVTNLITGLADATADSVPVVAITGQVTSHLMGTDAFQEIDVLGLSLAVTKHAFQVTDVEELESTLHKAFEIASSGRPGAVIVDIPKDIQLAQVTSKPMLVGTNDLGKANDESIQGAVSLLHQAKKPMLYVGGGVSLGNAVSELRMFANKTGMPSVSTLKGLGAADPNDSAYLGMIGMHGTKASNLAVQECDLLMAVGARFDDRVTGKLAEFAPHAKVIHLDVDKAEVNKLRSADVTVLGDFKHSLPKLLNALDSNLLDIEAWRNHCQEMSRDFGFKYLDNRDNSTGDIDPTSMLNQLSQMMPSDAVVTTDVGQHQMWVAQHMSFGEPKNLLTSGALGTMGFGLPAAIGAQLSRPNDCVIAVSGDGSFMMNVQEMGTIKRFGLPLKILLIDNTKLGMVRQWQSLFFDQRFSETDLSDNPDFVRLASAFDIEAETITEPKQVAGALEKMLNSKKAYLLHVRINEDQNVWPLVPPNTANQAMLEG</sequence>
<dbReference type="EC" id="2.2.1.6" evidence="4 14"/>
<dbReference type="Gene3D" id="3.40.50.1220">
    <property type="entry name" value="TPP-binding domain"/>
    <property type="match status" value="1"/>
</dbReference>
<evidence type="ECO:0000256" key="4">
    <source>
        <dbReference type="ARBA" id="ARBA00013145"/>
    </source>
</evidence>
<keyword evidence="6" id="KW-0285">Flavoprotein</keyword>
<dbReference type="GO" id="GO:0050660">
    <property type="term" value="F:flavin adenine dinucleotide binding"/>
    <property type="evidence" value="ECO:0007669"/>
    <property type="project" value="InterPro"/>
</dbReference>
<organism evidence="18 19">
    <name type="scientific">Aliikangiella coralliicola</name>
    <dbReference type="NCBI Taxonomy" id="2592383"/>
    <lineage>
        <taxon>Bacteria</taxon>
        <taxon>Pseudomonadati</taxon>
        <taxon>Pseudomonadota</taxon>
        <taxon>Gammaproteobacteria</taxon>
        <taxon>Oceanospirillales</taxon>
        <taxon>Pleioneaceae</taxon>
        <taxon>Aliikangiella</taxon>
    </lineage>
</organism>
<comment type="similarity">
    <text evidence="3 14">Belongs to the TPP enzyme family.</text>
</comment>
<dbReference type="NCBIfam" id="NF006524">
    <property type="entry name" value="PRK08978.1"/>
    <property type="match status" value="1"/>
</dbReference>
<comment type="pathway">
    <text evidence="2 14">Amino-acid biosynthesis; L-valine biosynthesis; L-valine from pyruvate: step 1/4.</text>
</comment>
<dbReference type="PANTHER" id="PTHR18968">
    <property type="entry name" value="THIAMINE PYROPHOSPHATE ENZYMES"/>
    <property type="match status" value="1"/>
</dbReference>
<reference evidence="18 19" key="1">
    <citation type="submission" date="2019-07" db="EMBL/GenBank/DDBJ databases">
        <title>Draft genome for Aliikangiella sp. M105.</title>
        <authorList>
            <person name="Wang G."/>
        </authorList>
    </citation>
    <scope>NUCLEOTIDE SEQUENCE [LARGE SCALE GENOMIC DNA]</scope>
    <source>
        <strain evidence="18 19">M105</strain>
    </source>
</reference>
<evidence type="ECO:0000256" key="2">
    <source>
        <dbReference type="ARBA" id="ARBA00005025"/>
    </source>
</evidence>
<keyword evidence="12 14" id="KW-0100">Branched-chain amino acid biosynthesis</keyword>
<comment type="catalytic activity">
    <reaction evidence="13 14">
        <text>2 pyruvate + H(+) = (2S)-2-acetolactate + CO2</text>
        <dbReference type="Rhea" id="RHEA:25249"/>
        <dbReference type="ChEBI" id="CHEBI:15361"/>
        <dbReference type="ChEBI" id="CHEBI:15378"/>
        <dbReference type="ChEBI" id="CHEBI:16526"/>
        <dbReference type="ChEBI" id="CHEBI:58476"/>
        <dbReference type="EC" id="2.2.1.6"/>
    </reaction>
</comment>
<dbReference type="InterPro" id="IPR029061">
    <property type="entry name" value="THDP-binding"/>
</dbReference>
<keyword evidence="5 14" id="KW-0028">Amino-acid biosynthesis</keyword>
<keyword evidence="7 14" id="KW-0808">Transferase</keyword>
<dbReference type="UniPathway" id="UPA00047">
    <property type="reaction ID" value="UER00055"/>
</dbReference>
<dbReference type="CDD" id="cd07035">
    <property type="entry name" value="TPP_PYR_POX_like"/>
    <property type="match status" value="1"/>
</dbReference>
<dbReference type="InterPro" id="IPR012000">
    <property type="entry name" value="Thiamin_PyroP_enz_cen_dom"/>
</dbReference>
<evidence type="ECO:0000256" key="13">
    <source>
        <dbReference type="ARBA" id="ARBA00048670"/>
    </source>
</evidence>
<dbReference type="InterPro" id="IPR012001">
    <property type="entry name" value="Thiamin_PyroP_enz_TPP-bd_dom"/>
</dbReference>
<dbReference type="GO" id="GO:0003984">
    <property type="term" value="F:acetolactate synthase activity"/>
    <property type="evidence" value="ECO:0007669"/>
    <property type="project" value="UniProtKB-EC"/>
</dbReference>
<dbReference type="PROSITE" id="PS00187">
    <property type="entry name" value="TPP_ENZYMES"/>
    <property type="match status" value="1"/>
</dbReference>
<dbReference type="CDD" id="cd02015">
    <property type="entry name" value="TPP_AHAS"/>
    <property type="match status" value="1"/>
</dbReference>
<evidence type="ECO:0000256" key="11">
    <source>
        <dbReference type="ARBA" id="ARBA00023052"/>
    </source>
</evidence>
<dbReference type="PANTHER" id="PTHR18968:SF142">
    <property type="entry name" value="ACETOLACTATE SYNTHASE"/>
    <property type="match status" value="1"/>
</dbReference>
<dbReference type="GO" id="GO:0009097">
    <property type="term" value="P:isoleucine biosynthetic process"/>
    <property type="evidence" value="ECO:0007669"/>
    <property type="project" value="UniProtKB-UniPathway"/>
</dbReference>
<dbReference type="GO" id="GO:0000287">
    <property type="term" value="F:magnesium ion binding"/>
    <property type="evidence" value="ECO:0007669"/>
    <property type="project" value="UniProtKB-UniRule"/>
</dbReference>
<evidence type="ECO:0000313" key="18">
    <source>
        <dbReference type="EMBL" id="TQV85461.1"/>
    </source>
</evidence>
<keyword evidence="9" id="KW-0274">FAD</keyword>
<evidence type="ECO:0000256" key="1">
    <source>
        <dbReference type="ARBA" id="ARBA00004974"/>
    </source>
</evidence>
<dbReference type="GO" id="GO:0030976">
    <property type="term" value="F:thiamine pyrophosphate binding"/>
    <property type="evidence" value="ECO:0007669"/>
    <property type="project" value="UniProtKB-UniRule"/>
</dbReference>
<dbReference type="GO" id="GO:0005948">
    <property type="term" value="C:acetolactate synthase complex"/>
    <property type="evidence" value="ECO:0007669"/>
    <property type="project" value="TreeGrafter"/>
</dbReference>
<evidence type="ECO:0000256" key="9">
    <source>
        <dbReference type="ARBA" id="ARBA00022827"/>
    </source>
</evidence>
<evidence type="ECO:0000256" key="6">
    <source>
        <dbReference type="ARBA" id="ARBA00022630"/>
    </source>
</evidence>
<dbReference type="InterPro" id="IPR012846">
    <property type="entry name" value="Acetolactate_synth_lsu"/>
</dbReference>
<dbReference type="InterPro" id="IPR000399">
    <property type="entry name" value="TPP-bd_CS"/>
</dbReference>
<dbReference type="InterPro" id="IPR045229">
    <property type="entry name" value="TPP_enz"/>
</dbReference>
<keyword evidence="10 14" id="KW-0460">Magnesium</keyword>
<evidence type="ECO:0000256" key="10">
    <source>
        <dbReference type="ARBA" id="ARBA00022842"/>
    </source>
</evidence>
<dbReference type="AlphaFoldDB" id="A0A545U7M2"/>
<accession>A0A545U7M2</accession>
<dbReference type="UniPathway" id="UPA00049">
    <property type="reaction ID" value="UER00059"/>
</dbReference>
<keyword evidence="11 14" id="KW-0786">Thiamine pyrophosphate</keyword>
<evidence type="ECO:0000256" key="8">
    <source>
        <dbReference type="ARBA" id="ARBA00022723"/>
    </source>
</evidence>
<keyword evidence="19" id="KW-1185">Reference proteome</keyword>
<protein>
    <recommendedName>
        <fullName evidence="4 14">Acetolactate synthase</fullName>
        <ecNumber evidence="4 14">2.2.1.6</ecNumber>
    </recommendedName>
</protein>
<dbReference type="InterPro" id="IPR039368">
    <property type="entry name" value="AHAS_TPP"/>
</dbReference>
<evidence type="ECO:0000259" key="16">
    <source>
        <dbReference type="Pfam" id="PF02775"/>
    </source>
</evidence>
<dbReference type="OrthoDB" id="9785953at2"/>
<evidence type="ECO:0000256" key="12">
    <source>
        <dbReference type="ARBA" id="ARBA00023304"/>
    </source>
</evidence>
<comment type="pathway">
    <text evidence="1 14">Amino-acid biosynthesis; L-isoleucine biosynthesis; L-isoleucine from 2-oxobutanoate: step 1/4.</text>
</comment>
<dbReference type="GO" id="GO:0009099">
    <property type="term" value="P:L-valine biosynthetic process"/>
    <property type="evidence" value="ECO:0007669"/>
    <property type="project" value="UniProtKB-UniPathway"/>
</dbReference>
<dbReference type="Gene3D" id="3.40.50.970">
    <property type="match status" value="2"/>
</dbReference>
<comment type="caution">
    <text evidence="18">The sequence shown here is derived from an EMBL/GenBank/DDBJ whole genome shotgun (WGS) entry which is preliminary data.</text>
</comment>
<dbReference type="SUPFAM" id="SSF52467">
    <property type="entry name" value="DHS-like NAD/FAD-binding domain"/>
    <property type="match status" value="1"/>
</dbReference>
<dbReference type="EMBL" id="VIKS01000012">
    <property type="protein sequence ID" value="TQV85461.1"/>
    <property type="molecule type" value="Genomic_DNA"/>
</dbReference>
<evidence type="ECO:0000259" key="17">
    <source>
        <dbReference type="Pfam" id="PF02776"/>
    </source>
</evidence>
<gene>
    <name evidence="18" type="ORF">FLL46_20055</name>
</gene>
<dbReference type="Pfam" id="PF02775">
    <property type="entry name" value="TPP_enzyme_C"/>
    <property type="match status" value="1"/>
</dbReference>